<dbReference type="GO" id="GO:0003676">
    <property type="term" value="F:nucleic acid binding"/>
    <property type="evidence" value="ECO:0007669"/>
    <property type="project" value="InterPro"/>
</dbReference>
<dbReference type="GO" id="GO:0004523">
    <property type="term" value="F:RNA-DNA hybrid ribonuclease activity"/>
    <property type="evidence" value="ECO:0007669"/>
    <property type="project" value="InterPro"/>
</dbReference>
<dbReference type="Pfam" id="PF13456">
    <property type="entry name" value="RVT_3"/>
    <property type="match status" value="1"/>
</dbReference>
<dbReference type="SMR" id="G5ADW2"/>
<dbReference type="STRING" id="1094619.G5ADW2"/>
<evidence type="ECO:0000313" key="2">
    <source>
        <dbReference type="EMBL" id="EGZ06364.1"/>
    </source>
</evidence>
<dbReference type="SUPFAM" id="SSF53098">
    <property type="entry name" value="Ribonuclease H-like"/>
    <property type="match status" value="1"/>
</dbReference>
<dbReference type="InParanoid" id="G5ADW2"/>
<dbReference type="AlphaFoldDB" id="G5ADW2"/>
<feature type="domain" description="RNase H type-1" evidence="1">
    <location>
        <begin position="1"/>
        <end position="74"/>
    </location>
</feature>
<accession>G5ADW2</accession>
<dbReference type="KEGG" id="psoj:PHYSODRAFT_531831"/>
<organism evidence="2 3">
    <name type="scientific">Phytophthora sojae (strain P6497)</name>
    <name type="common">Soybean stem and root rot agent</name>
    <name type="synonym">Phytophthora megasperma f. sp. glycines</name>
    <dbReference type="NCBI Taxonomy" id="1094619"/>
    <lineage>
        <taxon>Eukaryota</taxon>
        <taxon>Sar</taxon>
        <taxon>Stramenopiles</taxon>
        <taxon>Oomycota</taxon>
        <taxon>Peronosporomycetes</taxon>
        <taxon>Peronosporales</taxon>
        <taxon>Peronosporaceae</taxon>
        <taxon>Phytophthora</taxon>
    </lineage>
</organism>
<protein>
    <recommendedName>
        <fullName evidence="1">RNase H type-1 domain-containing protein</fullName>
    </recommendedName>
</protein>
<dbReference type="InterPro" id="IPR002156">
    <property type="entry name" value="RNaseH_domain"/>
</dbReference>
<evidence type="ECO:0000313" key="3">
    <source>
        <dbReference type="Proteomes" id="UP000002640"/>
    </source>
</evidence>
<dbReference type="Gene3D" id="3.30.420.10">
    <property type="entry name" value="Ribonuclease H-like superfamily/Ribonuclease H"/>
    <property type="match status" value="1"/>
</dbReference>
<dbReference type="Proteomes" id="UP000002640">
    <property type="component" value="Unassembled WGS sequence"/>
</dbReference>
<dbReference type="InterPro" id="IPR012337">
    <property type="entry name" value="RNaseH-like_sf"/>
</dbReference>
<dbReference type="RefSeq" id="XP_009538261.1">
    <property type="nucleotide sequence ID" value="XM_009539966.1"/>
</dbReference>
<proteinExistence type="predicted"/>
<gene>
    <name evidence="2" type="ORF">PHYSODRAFT_531831</name>
</gene>
<dbReference type="InterPro" id="IPR036397">
    <property type="entry name" value="RNaseH_sf"/>
</dbReference>
<sequence>MGLRRVEQLQHPNVHVVGDSAVIIGMLQLRRTPRSQSLQGLYLASRRMADRIGVRSWTHHYRNNNKMADGLANIAMDSQRSVQFAPSAGYEASFFPMDTVLNYLENDVNHWIFNSVAAADGDEQEVISMH</sequence>
<evidence type="ECO:0000259" key="1">
    <source>
        <dbReference type="Pfam" id="PF13456"/>
    </source>
</evidence>
<keyword evidence="3" id="KW-1185">Reference proteome</keyword>
<dbReference type="EMBL" id="JH159164">
    <property type="protein sequence ID" value="EGZ06364.1"/>
    <property type="molecule type" value="Genomic_DNA"/>
</dbReference>
<reference evidence="2 3" key="1">
    <citation type="journal article" date="2006" name="Science">
        <title>Phytophthora genome sequences uncover evolutionary origins and mechanisms of pathogenesis.</title>
        <authorList>
            <person name="Tyler B.M."/>
            <person name="Tripathy S."/>
            <person name="Zhang X."/>
            <person name="Dehal P."/>
            <person name="Jiang R.H."/>
            <person name="Aerts A."/>
            <person name="Arredondo F.D."/>
            <person name="Baxter L."/>
            <person name="Bensasson D."/>
            <person name="Beynon J.L."/>
            <person name="Chapman J."/>
            <person name="Damasceno C.M."/>
            <person name="Dorrance A.E."/>
            <person name="Dou D."/>
            <person name="Dickerman A.W."/>
            <person name="Dubchak I.L."/>
            <person name="Garbelotto M."/>
            <person name="Gijzen M."/>
            <person name="Gordon S.G."/>
            <person name="Govers F."/>
            <person name="Grunwald N.J."/>
            <person name="Huang W."/>
            <person name="Ivors K.L."/>
            <person name="Jones R.W."/>
            <person name="Kamoun S."/>
            <person name="Krampis K."/>
            <person name="Lamour K.H."/>
            <person name="Lee M.K."/>
            <person name="McDonald W.H."/>
            <person name="Medina M."/>
            <person name="Meijer H.J."/>
            <person name="Nordberg E.K."/>
            <person name="Maclean D.J."/>
            <person name="Ospina-Giraldo M.D."/>
            <person name="Morris P.F."/>
            <person name="Phuntumart V."/>
            <person name="Putnam N.H."/>
            <person name="Rash S."/>
            <person name="Rose J.K."/>
            <person name="Sakihama Y."/>
            <person name="Salamov A.A."/>
            <person name="Savidor A."/>
            <person name="Scheuring C.F."/>
            <person name="Smith B.M."/>
            <person name="Sobral B.W."/>
            <person name="Terry A."/>
            <person name="Torto-Alalibo T.A."/>
            <person name="Win J."/>
            <person name="Xu Z."/>
            <person name="Zhang H."/>
            <person name="Grigoriev I.V."/>
            <person name="Rokhsar D.S."/>
            <person name="Boore J.L."/>
        </authorList>
    </citation>
    <scope>NUCLEOTIDE SEQUENCE [LARGE SCALE GENOMIC DNA]</scope>
    <source>
        <strain evidence="2 3">P6497</strain>
    </source>
</reference>
<dbReference type="GeneID" id="20661664"/>
<name>G5ADW2_PHYSP</name>